<dbReference type="PANTHER" id="PTHR16515">
    <property type="entry name" value="PR DOMAIN ZINC FINGER PROTEIN"/>
    <property type="match status" value="1"/>
</dbReference>
<keyword evidence="6" id="KW-0862">Zinc</keyword>
<evidence type="ECO:0000256" key="8">
    <source>
        <dbReference type="ARBA" id="ARBA00023125"/>
    </source>
</evidence>
<evidence type="ECO:0000256" key="6">
    <source>
        <dbReference type="ARBA" id="ARBA00022833"/>
    </source>
</evidence>
<feature type="domain" description="C2H2-type" evidence="13">
    <location>
        <begin position="355"/>
        <end position="381"/>
    </location>
</feature>
<dbReference type="FunFam" id="3.30.160.60:FF:000065">
    <property type="entry name" value="B-cell CLL/lymphoma 6, member B"/>
    <property type="match status" value="1"/>
</dbReference>
<protein>
    <submittedName>
        <fullName evidence="14">Si:ch73-109d9.3</fullName>
    </submittedName>
</protein>
<dbReference type="GO" id="GO:0010468">
    <property type="term" value="P:regulation of gene expression"/>
    <property type="evidence" value="ECO:0007669"/>
    <property type="project" value="TreeGrafter"/>
</dbReference>
<organism evidence="14 15">
    <name type="scientific">Electrophorus electricus</name>
    <name type="common">Electric eel</name>
    <name type="synonym">Gymnotus electricus</name>
    <dbReference type="NCBI Taxonomy" id="8005"/>
    <lineage>
        <taxon>Eukaryota</taxon>
        <taxon>Metazoa</taxon>
        <taxon>Chordata</taxon>
        <taxon>Craniata</taxon>
        <taxon>Vertebrata</taxon>
        <taxon>Euteleostomi</taxon>
        <taxon>Actinopterygii</taxon>
        <taxon>Neopterygii</taxon>
        <taxon>Teleostei</taxon>
        <taxon>Ostariophysi</taxon>
        <taxon>Gymnotiformes</taxon>
        <taxon>Gymnotoidei</taxon>
        <taxon>Gymnotidae</taxon>
        <taxon>Electrophorus</taxon>
    </lineage>
</organism>
<dbReference type="GeneTree" id="ENSGT01150000286953"/>
<reference evidence="14" key="2">
    <citation type="submission" date="2025-08" db="UniProtKB">
        <authorList>
            <consortium name="Ensembl"/>
        </authorList>
    </citation>
    <scope>IDENTIFICATION</scope>
</reference>
<dbReference type="AlphaFoldDB" id="A0AAY5ELQ9"/>
<feature type="domain" description="C2H2-type" evidence="13">
    <location>
        <begin position="245"/>
        <end position="268"/>
    </location>
</feature>
<dbReference type="InterPro" id="IPR036236">
    <property type="entry name" value="Znf_C2H2_sf"/>
</dbReference>
<dbReference type="GO" id="GO:0005634">
    <property type="term" value="C:nucleus"/>
    <property type="evidence" value="ECO:0007669"/>
    <property type="project" value="UniProtKB-SubCell"/>
</dbReference>
<evidence type="ECO:0000256" key="2">
    <source>
        <dbReference type="ARBA" id="ARBA00004123"/>
    </source>
</evidence>
<feature type="region of interest" description="Disordered" evidence="12">
    <location>
        <begin position="118"/>
        <end position="144"/>
    </location>
</feature>
<dbReference type="SMART" id="SM00355">
    <property type="entry name" value="ZnF_C2H2"/>
    <property type="match status" value="7"/>
</dbReference>
<dbReference type="PANTHER" id="PTHR16515:SF49">
    <property type="entry name" value="GASTRULA ZINC FINGER PROTEIN XLCGF49.1-LIKE-RELATED"/>
    <property type="match status" value="1"/>
</dbReference>
<evidence type="ECO:0000256" key="11">
    <source>
        <dbReference type="PROSITE-ProRule" id="PRU00042"/>
    </source>
</evidence>
<keyword evidence="9" id="KW-0804">Transcription</keyword>
<comment type="function">
    <text evidence="1">May be involved in transcriptional regulation.</text>
</comment>
<keyword evidence="7" id="KW-0805">Transcription regulation</keyword>
<dbReference type="GO" id="GO:0003677">
    <property type="term" value="F:DNA binding"/>
    <property type="evidence" value="ECO:0007669"/>
    <property type="project" value="UniProtKB-KW"/>
</dbReference>
<name>A0AAY5ELQ9_ELEEL</name>
<feature type="domain" description="C2H2-type" evidence="13">
    <location>
        <begin position="298"/>
        <end position="326"/>
    </location>
</feature>
<feature type="domain" description="C2H2-type" evidence="13">
    <location>
        <begin position="189"/>
        <end position="216"/>
    </location>
</feature>
<evidence type="ECO:0000256" key="5">
    <source>
        <dbReference type="ARBA" id="ARBA00022771"/>
    </source>
</evidence>
<evidence type="ECO:0000256" key="7">
    <source>
        <dbReference type="ARBA" id="ARBA00023015"/>
    </source>
</evidence>
<feature type="domain" description="C2H2-type" evidence="13">
    <location>
        <begin position="217"/>
        <end position="244"/>
    </location>
</feature>
<dbReference type="FunFam" id="3.30.160.60:FF:000739">
    <property type="entry name" value="Zgc:171418 protein"/>
    <property type="match status" value="1"/>
</dbReference>
<evidence type="ECO:0000256" key="12">
    <source>
        <dbReference type="SAM" id="MobiDB-lite"/>
    </source>
</evidence>
<dbReference type="Gene3D" id="3.30.160.60">
    <property type="entry name" value="Classic Zinc Finger"/>
    <property type="match status" value="7"/>
</dbReference>
<dbReference type="FunFam" id="3.30.160.60:FF:000097">
    <property type="entry name" value="Zinc finger protein"/>
    <property type="match status" value="1"/>
</dbReference>
<evidence type="ECO:0000256" key="4">
    <source>
        <dbReference type="ARBA" id="ARBA00022737"/>
    </source>
</evidence>
<dbReference type="FunFam" id="3.30.160.60:FF:000688">
    <property type="entry name" value="zinc finger protein 197 isoform X1"/>
    <property type="match status" value="1"/>
</dbReference>
<dbReference type="InterPro" id="IPR013087">
    <property type="entry name" value="Znf_C2H2_type"/>
</dbReference>
<dbReference type="Ensembl" id="ENSEEET00000060570.1">
    <property type="protein sequence ID" value="ENSEEEP00000057524.1"/>
    <property type="gene ID" value="ENSEEEG00000024679.1"/>
</dbReference>
<comment type="subcellular location">
    <subcellularLocation>
        <location evidence="2">Nucleus</location>
    </subcellularLocation>
</comment>
<evidence type="ECO:0000256" key="10">
    <source>
        <dbReference type="ARBA" id="ARBA00023242"/>
    </source>
</evidence>
<dbReference type="PROSITE" id="PS50157">
    <property type="entry name" value="ZINC_FINGER_C2H2_2"/>
    <property type="match status" value="7"/>
</dbReference>
<evidence type="ECO:0000259" key="13">
    <source>
        <dbReference type="PROSITE" id="PS50157"/>
    </source>
</evidence>
<dbReference type="SUPFAM" id="SSF57667">
    <property type="entry name" value="beta-beta-alpha zinc fingers"/>
    <property type="match status" value="4"/>
</dbReference>
<dbReference type="GO" id="GO:0008270">
    <property type="term" value="F:zinc ion binding"/>
    <property type="evidence" value="ECO:0007669"/>
    <property type="project" value="UniProtKB-KW"/>
</dbReference>
<evidence type="ECO:0000313" key="14">
    <source>
        <dbReference type="Ensembl" id="ENSEEEP00000057524.1"/>
    </source>
</evidence>
<dbReference type="PROSITE" id="PS00028">
    <property type="entry name" value="ZINC_FINGER_C2H2_1"/>
    <property type="match status" value="7"/>
</dbReference>
<proteinExistence type="predicted"/>
<dbReference type="InterPro" id="IPR050331">
    <property type="entry name" value="Zinc_finger"/>
</dbReference>
<feature type="compositionally biased region" description="Polar residues" evidence="12">
    <location>
        <begin position="118"/>
        <end position="129"/>
    </location>
</feature>
<dbReference type="Proteomes" id="UP000314983">
    <property type="component" value="Chromosome 11"/>
</dbReference>
<feature type="domain" description="C2H2-type" evidence="13">
    <location>
        <begin position="327"/>
        <end position="354"/>
    </location>
</feature>
<evidence type="ECO:0000256" key="9">
    <source>
        <dbReference type="ARBA" id="ARBA00023163"/>
    </source>
</evidence>
<feature type="domain" description="C2H2-type" evidence="13">
    <location>
        <begin position="270"/>
        <end position="297"/>
    </location>
</feature>
<evidence type="ECO:0000313" key="15">
    <source>
        <dbReference type="Proteomes" id="UP000314983"/>
    </source>
</evidence>
<keyword evidence="15" id="KW-1185">Reference proteome</keyword>
<keyword evidence="5 11" id="KW-0863">Zinc-finger</keyword>
<keyword evidence="3" id="KW-0479">Metal-binding</keyword>
<reference evidence="14" key="3">
    <citation type="submission" date="2025-09" db="UniProtKB">
        <authorList>
            <consortium name="Ensembl"/>
        </authorList>
    </citation>
    <scope>IDENTIFICATION</scope>
</reference>
<dbReference type="Pfam" id="PF00096">
    <property type="entry name" value="zf-C2H2"/>
    <property type="match status" value="7"/>
</dbReference>
<evidence type="ECO:0000256" key="3">
    <source>
        <dbReference type="ARBA" id="ARBA00022723"/>
    </source>
</evidence>
<accession>A0AAY5ELQ9</accession>
<reference evidence="14 15" key="1">
    <citation type="submission" date="2020-05" db="EMBL/GenBank/DDBJ databases">
        <title>Electrophorus electricus (electric eel) genome, fEleEle1, primary haplotype.</title>
        <authorList>
            <person name="Myers G."/>
            <person name="Meyer A."/>
            <person name="Fedrigo O."/>
            <person name="Formenti G."/>
            <person name="Rhie A."/>
            <person name="Tracey A."/>
            <person name="Sims Y."/>
            <person name="Jarvis E.D."/>
        </authorList>
    </citation>
    <scope>NUCLEOTIDE SEQUENCE [LARGE SCALE GENOMIC DNA]</scope>
</reference>
<sequence length="381" mass="43135">MPHFTDFVSCSEPHTVKQLASSSDSLAIKQEVVVVLPPEWEDVEKVRSETIHNPSRVNRAQEELQHGDPLPIRSAVEGGVMYIGPCGNVEDLASDVAQKLGTPGQTPTKLVEREVSVLPSNPGTTNVARGQSIHKSPPVPKPPQALQHFQRAYTDERTISALQSGRNLTQTFSIRTHGHAGHHVVRAPHSCTQCGKGFSHLCHLRAHQQIHTGERQFCCSLCGRSFTKLSNLKAHRRVHTGERPYICMDCGKRFTQKCNLKRHQRIHSPHCCVYCGKSFAQVGHLKVHMLSHQGKKPLSCSQCNKTFVHNFELKDHYQRQHSGERPHVCHVCGKGFTRLSNFKQHQNIHTREKLFNCTHCGMRFNRSTHLRIHLRRHNKTE</sequence>
<keyword evidence="4" id="KW-0677">Repeat</keyword>
<dbReference type="FunFam" id="3.30.160.60:FF:000358">
    <property type="entry name" value="zinc finger protein 24"/>
    <property type="match status" value="1"/>
</dbReference>
<evidence type="ECO:0000256" key="1">
    <source>
        <dbReference type="ARBA" id="ARBA00003767"/>
    </source>
</evidence>
<keyword evidence="8" id="KW-0238">DNA-binding</keyword>
<keyword evidence="10" id="KW-0539">Nucleus</keyword>
<dbReference type="FunFam" id="3.30.160.60:FF:001483">
    <property type="entry name" value="Zinc finger protein 1005"/>
    <property type="match status" value="1"/>
</dbReference>